<accession>D8M2S3</accession>
<organism evidence="2">
    <name type="scientific">Blastocystis hominis</name>
    <dbReference type="NCBI Taxonomy" id="12968"/>
    <lineage>
        <taxon>Eukaryota</taxon>
        <taxon>Sar</taxon>
        <taxon>Stramenopiles</taxon>
        <taxon>Bigyra</taxon>
        <taxon>Opalozoa</taxon>
        <taxon>Opalinata</taxon>
        <taxon>Blastocystidae</taxon>
        <taxon>Blastocystis</taxon>
    </lineage>
</organism>
<evidence type="ECO:0000313" key="3">
    <source>
        <dbReference type="Proteomes" id="UP000008312"/>
    </source>
</evidence>
<protein>
    <submittedName>
        <fullName evidence="2">Uncharacterized protein</fullName>
    </submittedName>
</protein>
<name>D8M2S3_BLAHO</name>
<evidence type="ECO:0000256" key="1">
    <source>
        <dbReference type="SAM" id="MobiDB-lite"/>
    </source>
</evidence>
<dbReference type="InParanoid" id="D8M2S3"/>
<dbReference type="EMBL" id="FN668650">
    <property type="protein sequence ID" value="CBK22646.2"/>
    <property type="molecule type" value="Genomic_DNA"/>
</dbReference>
<dbReference type="Proteomes" id="UP000008312">
    <property type="component" value="Unassembled WGS sequence"/>
</dbReference>
<keyword evidence="3" id="KW-1185">Reference proteome</keyword>
<gene>
    <name evidence="2" type="ORF">GSBLH_T00002742001</name>
</gene>
<dbReference type="RefSeq" id="XP_012896694.1">
    <property type="nucleotide sequence ID" value="XM_013041240.1"/>
</dbReference>
<proteinExistence type="predicted"/>
<evidence type="ECO:0000313" key="2">
    <source>
        <dbReference type="EMBL" id="CBK22646.2"/>
    </source>
</evidence>
<sequence>MSRMSFSAVRIFSRRICCFVSRTFRSFSRINCSKGSSPSPSACSGCASLAANSARELLLQRRARFGHRPARSARQKEKKARNRLRSVRS</sequence>
<dbReference type="AlphaFoldDB" id="D8M2S3"/>
<reference evidence="2" key="1">
    <citation type="submission" date="2010-02" db="EMBL/GenBank/DDBJ databases">
        <title>Sequencing and annotation of the Blastocystis hominis genome.</title>
        <authorList>
            <person name="Wincker P."/>
        </authorList>
    </citation>
    <scope>NUCLEOTIDE SEQUENCE</scope>
    <source>
        <strain evidence="2">Singapore isolate B</strain>
    </source>
</reference>
<dbReference type="GeneID" id="24919885"/>
<feature type="region of interest" description="Disordered" evidence="1">
    <location>
        <begin position="64"/>
        <end position="89"/>
    </location>
</feature>